<evidence type="ECO:0000313" key="4">
    <source>
        <dbReference type="EMBL" id="SCD21195.1"/>
    </source>
</evidence>
<organism evidence="4 5">
    <name type="scientific">Proteiniphilum saccharofermentans</name>
    <dbReference type="NCBI Taxonomy" id="1642647"/>
    <lineage>
        <taxon>Bacteria</taxon>
        <taxon>Pseudomonadati</taxon>
        <taxon>Bacteroidota</taxon>
        <taxon>Bacteroidia</taxon>
        <taxon>Bacteroidales</taxon>
        <taxon>Dysgonomonadaceae</taxon>
        <taxon>Proteiniphilum</taxon>
    </lineage>
</organism>
<keyword evidence="2" id="KW-0472">Membrane</keyword>
<proteinExistence type="predicted"/>
<feature type="domain" description="PASTA" evidence="3">
    <location>
        <begin position="44"/>
        <end position="110"/>
    </location>
</feature>
<accession>A0A1R3TB49</accession>
<dbReference type="CDD" id="cd06577">
    <property type="entry name" value="PASTA_pknB"/>
    <property type="match status" value="1"/>
</dbReference>
<dbReference type="EMBL" id="LT605205">
    <property type="protein sequence ID" value="SCD21195.1"/>
    <property type="molecule type" value="Genomic_DNA"/>
</dbReference>
<evidence type="ECO:0000313" key="5">
    <source>
        <dbReference type="Proteomes" id="UP000187464"/>
    </source>
</evidence>
<dbReference type="KEGG" id="psac:PSM36_2391"/>
<feature type="region of interest" description="Disordered" evidence="1">
    <location>
        <begin position="197"/>
        <end position="221"/>
    </location>
</feature>
<dbReference type="Gene3D" id="3.30.10.20">
    <property type="match status" value="1"/>
</dbReference>
<dbReference type="InterPro" id="IPR005543">
    <property type="entry name" value="PASTA_dom"/>
</dbReference>
<dbReference type="SMART" id="SM00740">
    <property type="entry name" value="PASTA"/>
    <property type="match status" value="2"/>
</dbReference>
<dbReference type="RefSeq" id="WP_232001432.1">
    <property type="nucleotide sequence ID" value="NZ_LT605205.1"/>
</dbReference>
<dbReference type="Proteomes" id="UP000187464">
    <property type="component" value="Chromosome I"/>
</dbReference>
<dbReference type="Pfam" id="PF03793">
    <property type="entry name" value="PASTA"/>
    <property type="match status" value="1"/>
</dbReference>
<keyword evidence="2" id="KW-1133">Transmembrane helix</keyword>
<keyword evidence="5" id="KW-1185">Reference proteome</keyword>
<dbReference type="STRING" id="1642647.PSM36_2391"/>
<reference evidence="4 5" key="1">
    <citation type="submission" date="2016-08" db="EMBL/GenBank/DDBJ databases">
        <authorList>
            <person name="Seilhamer J.J."/>
        </authorList>
    </citation>
    <scope>NUCLEOTIDE SEQUENCE [LARGE SCALE GENOMIC DNA]</scope>
    <source>
        <strain evidence="4">M3/6</strain>
    </source>
</reference>
<protein>
    <submittedName>
        <fullName evidence="4">PASTA domain, binds beta-lactams</fullName>
    </submittedName>
</protein>
<dbReference type="AlphaFoldDB" id="A0A1R3TB49"/>
<evidence type="ECO:0000259" key="3">
    <source>
        <dbReference type="PROSITE" id="PS51178"/>
    </source>
</evidence>
<name>A0A1R3TB49_9BACT</name>
<evidence type="ECO:0000256" key="2">
    <source>
        <dbReference type="SAM" id="Phobius"/>
    </source>
</evidence>
<sequence>MSKKQTKTTILSNSIVKNLLMIIICGILLVVLALLLLNVYTRHGQNVVVPALESLQIGEANTILRAKGLHAEIVDSIYQRDAVPGAIIDQRPKAGNKVKEGRAIYLTIYAKNPQMVAVPELTDYSTRQASALLNSIGFTQLSIQEVPAEYSGLVVAVEYRGKRLTPDEKIPAGSPLTLIVTSGALADSLRIDNEYTIPPGERSEANGIQPGGDGAIDDSFF</sequence>
<gene>
    <name evidence="4" type="ORF">PSM36_2391</name>
</gene>
<keyword evidence="2" id="KW-0812">Transmembrane</keyword>
<evidence type="ECO:0000256" key="1">
    <source>
        <dbReference type="SAM" id="MobiDB-lite"/>
    </source>
</evidence>
<feature type="transmembrane region" description="Helical" evidence="2">
    <location>
        <begin position="20"/>
        <end position="40"/>
    </location>
</feature>
<dbReference type="PROSITE" id="PS51178">
    <property type="entry name" value="PASTA"/>
    <property type="match status" value="1"/>
</dbReference>